<name>A0AAJ5F0B8_9DEIO</name>
<proteinExistence type="predicted"/>
<evidence type="ECO:0000313" key="4">
    <source>
        <dbReference type="Proteomes" id="UP000536909"/>
    </source>
</evidence>
<reference evidence="1 4" key="2">
    <citation type="submission" date="2020-08" db="EMBL/GenBank/DDBJ databases">
        <title>Genomic Encyclopedia of Type Strains, Phase IV (KMG-IV): sequencing the most valuable type-strain genomes for metagenomic binning, comparative biology and taxonomic classification.</title>
        <authorList>
            <person name="Goeker M."/>
        </authorList>
    </citation>
    <scope>NUCLEOTIDE SEQUENCE [LARGE SCALE GENOMIC DNA]</scope>
    <source>
        <strain evidence="1 4">DSM 105434</strain>
    </source>
</reference>
<dbReference type="Proteomes" id="UP000536909">
    <property type="component" value="Unassembled WGS sequence"/>
</dbReference>
<dbReference type="GO" id="GO:0003743">
    <property type="term" value="F:translation initiation factor activity"/>
    <property type="evidence" value="ECO:0007669"/>
    <property type="project" value="UniProtKB-KW"/>
</dbReference>
<dbReference type="InterPro" id="IPR021377">
    <property type="entry name" value="DUF3006"/>
</dbReference>
<organism evidence="2 3">
    <name type="scientific">Deinococcus metallilatus</name>
    <dbReference type="NCBI Taxonomy" id="1211322"/>
    <lineage>
        <taxon>Bacteria</taxon>
        <taxon>Thermotogati</taxon>
        <taxon>Deinococcota</taxon>
        <taxon>Deinococci</taxon>
        <taxon>Deinococcales</taxon>
        <taxon>Deinococcaceae</taxon>
        <taxon>Deinococcus</taxon>
    </lineage>
</organism>
<evidence type="ECO:0000313" key="1">
    <source>
        <dbReference type="EMBL" id="MBB5297425.1"/>
    </source>
</evidence>
<evidence type="ECO:0000313" key="3">
    <source>
        <dbReference type="Proteomes" id="UP000308000"/>
    </source>
</evidence>
<keyword evidence="4" id="KW-1185">Reference proteome</keyword>
<comment type="caution">
    <text evidence="2">The sequence shown here is derived from an EMBL/GenBank/DDBJ whole genome shotgun (WGS) entry which is preliminary data.</text>
</comment>
<gene>
    <name evidence="2" type="ORF">FCS05_19875</name>
    <name evidence="1" type="ORF">HNQ10_004298</name>
</gene>
<dbReference type="RefSeq" id="WP_129120532.1">
    <property type="nucleotide sequence ID" value="NZ_BSUI01000030.1"/>
</dbReference>
<keyword evidence="1" id="KW-0648">Protein biosynthesis</keyword>
<dbReference type="Pfam" id="PF11213">
    <property type="entry name" value="DUF3006"/>
    <property type="match status" value="1"/>
</dbReference>
<dbReference type="EMBL" id="VBRC01000026">
    <property type="protein sequence ID" value="TLK20831.1"/>
    <property type="molecule type" value="Genomic_DNA"/>
</dbReference>
<sequence>MPQDNAERPDVTWVIDGLEGHFARVELEDGETVDMALASLPRGVREGDVIRVHLAEGDFTLEIDHAETQRRREAAQTQLDALNLTAPAGEIDL</sequence>
<dbReference type="AlphaFoldDB" id="A0AAJ5F0B8"/>
<protein>
    <submittedName>
        <fullName evidence="2">DUF3006 domain-containing protein</fullName>
    </submittedName>
    <submittedName>
        <fullName evidence="1">Translation initiation factor IF-1</fullName>
    </submittedName>
</protein>
<dbReference type="Proteomes" id="UP000308000">
    <property type="component" value="Unassembled WGS sequence"/>
</dbReference>
<evidence type="ECO:0000313" key="2">
    <source>
        <dbReference type="EMBL" id="TLK20831.1"/>
    </source>
</evidence>
<accession>A0AAJ5F0B8</accession>
<keyword evidence="1" id="KW-0396">Initiation factor</keyword>
<dbReference type="EMBL" id="JACHFV010000025">
    <property type="protein sequence ID" value="MBB5297425.1"/>
    <property type="molecule type" value="Genomic_DNA"/>
</dbReference>
<reference evidence="2 3" key="1">
    <citation type="submission" date="2019-04" db="EMBL/GenBank/DDBJ databases">
        <title>Deinococcus metalilatus MA1002 mutant No.5.</title>
        <authorList>
            <person name="Park W."/>
            <person name="Park C."/>
        </authorList>
    </citation>
    <scope>NUCLEOTIDE SEQUENCE [LARGE SCALE GENOMIC DNA]</scope>
    <source>
        <strain evidence="2 3">MA1002-m5</strain>
    </source>
</reference>